<evidence type="ECO:0000313" key="4">
    <source>
        <dbReference type="Proteomes" id="UP000039865"/>
    </source>
</evidence>
<evidence type="ECO:0000313" key="3">
    <source>
        <dbReference type="EMBL" id="CDW83292.1"/>
    </source>
</evidence>
<sequence>MVDIITSAQITSPRNKPSISLTAPIISISASSSLDQENSNEALDLSYQNNSIEIIGNNWDCVGDESTIEILQDFNLNGQENTQPNQIHLFNQDGQDQNFTNAAKKQTIKLGLTSGGQNFLSKVKTNTIKLFQKQSIISEESASQCQTSMEPSSFKNLSPLKIEGLSNDMMFNQQSASFSKSYFNQSQIKQNTSNSQLNNSQGVAVLVNAMNANKTNQVQLNTQTSVSEYGVTSITEVTNKAKNATKTQQNVIKNIKLINQQKSESQFLITGQINILNAKSQEKILDNDANQDNSKSGTIHLPFYRRANNQQVSKLSQNFNLTKQNSNNSPLRVYGSISTGLTSMNTDHLANQTLQKTKNIKILSYYSAQIPDKASQPDKSGKRAHSYNQTDQNSLLSSMHSQNNQNSENNASQSTAQNSTQKKTIKLSKCKVKLDRVIVDQKQTTQNKAEEEKQILGKAPSIVPIKKIISKSNIRILNKVSSQNESLSKENQQTRQIEIQNLKKKSPVKIKLKMSQIIDRENLKNTIVQQQQQKAIEDQEIDIYLEEEKTLQKQMERDIKCLHKFSEKTFISPNADVYRPKSTQPIHRKSFSFNSPHYLGGFLKRFNESYQKVCSNQDINSNDISRLINESSIINNDIDHSFMKLEDQSFVIANRYAT</sequence>
<dbReference type="Proteomes" id="UP000039865">
    <property type="component" value="Unassembled WGS sequence"/>
</dbReference>
<dbReference type="AlphaFoldDB" id="A0A078APR3"/>
<feature type="compositionally biased region" description="Low complexity" evidence="2">
    <location>
        <begin position="392"/>
        <end position="421"/>
    </location>
</feature>
<organism evidence="3 4">
    <name type="scientific">Stylonychia lemnae</name>
    <name type="common">Ciliate</name>
    <dbReference type="NCBI Taxonomy" id="5949"/>
    <lineage>
        <taxon>Eukaryota</taxon>
        <taxon>Sar</taxon>
        <taxon>Alveolata</taxon>
        <taxon>Ciliophora</taxon>
        <taxon>Intramacronucleata</taxon>
        <taxon>Spirotrichea</taxon>
        <taxon>Stichotrichia</taxon>
        <taxon>Sporadotrichida</taxon>
        <taxon>Oxytrichidae</taxon>
        <taxon>Stylonychinae</taxon>
        <taxon>Stylonychia</taxon>
    </lineage>
</organism>
<keyword evidence="1" id="KW-0175">Coiled coil</keyword>
<evidence type="ECO:0000256" key="2">
    <source>
        <dbReference type="SAM" id="MobiDB-lite"/>
    </source>
</evidence>
<feature type="region of interest" description="Disordered" evidence="2">
    <location>
        <begin position="371"/>
        <end position="425"/>
    </location>
</feature>
<dbReference type="EMBL" id="CCKQ01011718">
    <property type="protein sequence ID" value="CDW83292.1"/>
    <property type="molecule type" value="Genomic_DNA"/>
</dbReference>
<keyword evidence="4" id="KW-1185">Reference proteome</keyword>
<dbReference type="InParanoid" id="A0A078APR3"/>
<proteinExistence type="predicted"/>
<protein>
    <submittedName>
        <fullName evidence="3">Uncharacterized protein</fullName>
    </submittedName>
</protein>
<reference evidence="3 4" key="1">
    <citation type="submission" date="2014-06" db="EMBL/GenBank/DDBJ databases">
        <authorList>
            <person name="Swart Estienne"/>
        </authorList>
    </citation>
    <scope>NUCLEOTIDE SEQUENCE [LARGE SCALE GENOMIC DNA]</scope>
    <source>
        <strain evidence="3 4">130c</strain>
    </source>
</reference>
<name>A0A078APR3_STYLE</name>
<accession>A0A078APR3</accession>
<gene>
    <name evidence="3" type="primary">Contig19731.g20933</name>
    <name evidence="3" type="ORF">STYLEM_12334</name>
</gene>
<feature type="coiled-coil region" evidence="1">
    <location>
        <begin position="477"/>
        <end position="540"/>
    </location>
</feature>
<evidence type="ECO:0000256" key="1">
    <source>
        <dbReference type="SAM" id="Coils"/>
    </source>
</evidence>